<evidence type="ECO:0000256" key="1">
    <source>
        <dbReference type="ARBA" id="ARBA00022737"/>
    </source>
</evidence>
<sequence>MPQPPEATAFISRITSLPKGPGVSNNIDCVLNASFEYEAELRRLFATDRANTRLDDAHVGLVDVFDAPVDIRTTRARVVDNDAELTAKYIMPLTEARRRKEGEPSMVTSLDDFKKNWAIFSEGSLSQLVDWNNVIAAGGAVQACLAPLPEHAKVSKRAMRKWFHSGAYPTSDVDLFIWGLTPEQAEVKINSIYEAVRDSVPWDVTCVRTKHAISIHSQYPYRSVQIVLRLYKSPAEILAGFDVDAPCCAYDGDRVWANPRSIIAMMRQCNTVDVTRRSPSYEVRLAKYSARDFEVYVPGLRRDDVDPTIFERSVARIEGLARLLVLEKLNDAEARTSYLESRRTIRGRPNLSRRAMKRQRKYKGDLKADTAIGGMEMNDYDVAQLHIPYGPGWNARRIEKLVYQTDLGMNSTFNPKNKGRRLHRHPAFFGTMEECVEDCCEHCPEPLDDEEKKLQEEEDKANVRGRIDFMLEDPGRQSMTGSFNPIDVGEWSEQAYIGQTEKFFKAITTQDRATVISMIKEGIDVNRRDHVGRTPLHVAILAKASEIAGDLIDGGARMTARLVDGRTALHLVAQLDLPIILRKLLDRSAINKEEFDRVQLEKAQAEKDEEGEQDKNEEEASEDDWSEITDEKKGKGELKADTGPTQDADIPEDSDDLPDVFDVNLPDWDFALTPLQYAVIAGSLPAVDALLAAGADVKLVTKVDGWGSTGLNALGVAMLTEDVALAGRMMERLLSAGASSSVADDGMNTIFQRFVSSGDWKLVSTLLRSDPNAKAVLNFANYNTFLHPLLAALEKKDYGMTVLLLAHGAKLALSDEDITRALEMSPPYRRSSIGNDYASVVTTPMEVSVAQRDELACLLAALGAASSPPLKRALGMKYSKEYHSTILDWTRQALVLVSPETPLPEESEETDAAPDTPMTWKGQFELLKKQTADIQAKVELQANVPNAGAMEDEKQNVSDFKDYLTSLESLLLSNGAKTWDELFPDDLSVSPSTDGKRTRIRRGKTPVDEEPGYLLQNGQYSWMRHNAPAHLVPLYDELYEAAFTGDNARIQQLCLPEPGAKSQTSPIEISVSTTPGSYSPLFVAIKGRHWDTARLILVIAAAQYHPPEEKLVPFETRDIALDHDNSDEEYDEEDDSEEESETEGAVLDFIDIAKRPSAVRSSVPPSTMLQSTTASLPHPGGKSVYSSSVLDQAIVENDFEAFVHICDLHKQLPEPIPLLLPNQTLHPVVVSDRPEMLDELIRRTGYGINVTSSPQHDGADVEQSKSTRKRTIYLGLNVHGKKRNDLARKGDPNANQADQNANATPLVWSAALAGATNVLEYLSGPRPISAYKYYSATSSDDHAQVVRRIISSPSLDTADLLGWKLSPFNESALTAAVYYNKINAVKALFEINPKLMGTALHAPFKFIKYNALLLAADRGSSKKLVDFLLTKGATPWDIDHRGWNILHLLCVRGHDKLLQHILKKLPLDVIQNLLLQQSRGRMNTPLHLAVKTGRKEAVKAILTTKTPRMLLALDNDGCTPLHCTVRLGYPTITQLLASSEMDNSTLALESIKASLYLENGVGQIPIETAFQQDLLFRIQEKFPTQFPEASVLAPVGQESPAESAKYRKIARWDLDHLEREVPKLSAVIGRLVEEGRLIKGTKLQAEVDKFVNRMEEAHRLARERKRESEKSDDEFIKDIIQVKGDDDDDDEDGVGSTTPLFARQKALFQQGRRVALYGQQDPYVDQVDRSATLKHIREAVATFPGIRQLVHVIDVQKSVQGNLDRYIEQKAKRAPQSRATGWKADEEGLEEAEMDEEEEVKSKTLLGTWAGGSGRYYGVPQTSPFSMDTY</sequence>
<dbReference type="InterPro" id="IPR002110">
    <property type="entry name" value="Ankyrin_rpt"/>
</dbReference>
<dbReference type="SUPFAM" id="SSF48403">
    <property type="entry name" value="Ankyrin repeat"/>
    <property type="match status" value="2"/>
</dbReference>
<gene>
    <name evidence="5" type="ORF">JAAARDRAFT_188410</name>
</gene>
<dbReference type="PROSITE" id="PS50088">
    <property type="entry name" value="ANK_REPEAT"/>
    <property type="match status" value="2"/>
</dbReference>
<dbReference type="STRING" id="933084.A0A067QDM3"/>
<protein>
    <recommendedName>
        <fullName evidence="7">Ankyrin repeat protein</fullName>
    </recommendedName>
</protein>
<dbReference type="Pfam" id="PF00023">
    <property type="entry name" value="Ank"/>
    <property type="match status" value="1"/>
</dbReference>
<reference evidence="6" key="1">
    <citation type="journal article" date="2014" name="Proc. Natl. Acad. Sci. U.S.A.">
        <title>Extensive sampling of basidiomycete genomes demonstrates inadequacy of the white-rot/brown-rot paradigm for wood decay fungi.</title>
        <authorList>
            <person name="Riley R."/>
            <person name="Salamov A.A."/>
            <person name="Brown D.W."/>
            <person name="Nagy L.G."/>
            <person name="Floudas D."/>
            <person name="Held B.W."/>
            <person name="Levasseur A."/>
            <person name="Lombard V."/>
            <person name="Morin E."/>
            <person name="Otillar R."/>
            <person name="Lindquist E.A."/>
            <person name="Sun H."/>
            <person name="LaButti K.M."/>
            <person name="Schmutz J."/>
            <person name="Jabbour D."/>
            <person name="Luo H."/>
            <person name="Baker S.E."/>
            <person name="Pisabarro A.G."/>
            <person name="Walton J.D."/>
            <person name="Blanchette R.A."/>
            <person name="Henrissat B."/>
            <person name="Martin F."/>
            <person name="Cullen D."/>
            <person name="Hibbett D.S."/>
            <person name="Grigoriev I.V."/>
        </authorList>
    </citation>
    <scope>NUCLEOTIDE SEQUENCE [LARGE SCALE GENOMIC DNA]</scope>
    <source>
        <strain evidence="6">MUCL 33604</strain>
    </source>
</reference>
<evidence type="ECO:0008006" key="7">
    <source>
        <dbReference type="Google" id="ProtNLM"/>
    </source>
</evidence>
<dbReference type="Proteomes" id="UP000027265">
    <property type="component" value="Unassembled WGS sequence"/>
</dbReference>
<feature type="compositionally biased region" description="Acidic residues" evidence="4">
    <location>
        <begin position="1125"/>
        <end position="1142"/>
    </location>
</feature>
<evidence type="ECO:0000256" key="4">
    <source>
        <dbReference type="SAM" id="MobiDB-lite"/>
    </source>
</evidence>
<proteinExistence type="predicted"/>
<dbReference type="InterPro" id="IPR036770">
    <property type="entry name" value="Ankyrin_rpt-contain_sf"/>
</dbReference>
<evidence type="ECO:0000313" key="6">
    <source>
        <dbReference type="Proteomes" id="UP000027265"/>
    </source>
</evidence>
<dbReference type="InParanoid" id="A0A067QDM3"/>
<feature type="compositionally biased region" description="Basic and acidic residues" evidence="4">
    <location>
        <begin position="629"/>
        <end position="640"/>
    </location>
</feature>
<keyword evidence="6" id="KW-1185">Reference proteome</keyword>
<organism evidence="5 6">
    <name type="scientific">Jaapia argillacea MUCL 33604</name>
    <dbReference type="NCBI Taxonomy" id="933084"/>
    <lineage>
        <taxon>Eukaryota</taxon>
        <taxon>Fungi</taxon>
        <taxon>Dikarya</taxon>
        <taxon>Basidiomycota</taxon>
        <taxon>Agaricomycotina</taxon>
        <taxon>Agaricomycetes</taxon>
        <taxon>Agaricomycetidae</taxon>
        <taxon>Jaapiales</taxon>
        <taxon>Jaapiaceae</taxon>
        <taxon>Jaapia</taxon>
    </lineage>
</organism>
<evidence type="ECO:0000256" key="2">
    <source>
        <dbReference type="ARBA" id="ARBA00023043"/>
    </source>
</evidence>
<dbReference type="PANTHER" id="PTHR24198:SF165">
    <property type="entry name" value="ANKYRIN REPEAT-CONTAINING PROTEIN-RELATED"/>
    <property type="match status" value="1"/>
</dbReference>
<name>A0A067QDM3_9AGAM</name>
<accession>A0A067QDM3</accession>
<feature type="compositionally biased region" description="Acidic residues" evidence="4">
    <location>
        <begin position="1787"/>
        <end position="1797"/>
    </location>
</feature>
<dbReference type="Pfam" id="PF12796">
    <property type="entry name" value="Ank_2"/>
    <property type="match status" value="1"/>
</dbReference>
<feature type="repeat" description="ANK" evidence="3">
    <location>
        <begin position="531"/>
        <end position="563"/>
    </location>
</feature>
<feature type="repeat" description="ANK" evidence="3">
    <location>
        <begin position="670"/>
        <end position="702"/>
    </location>
</feature>
<dbReference type="EMBL" id="KL197709">
    <property type="protein sequence ID" value="KDQ65163.1"/>
    <property type="molecule type" value="Genomic_DNA"/>
</dbReference>
<dbReference type="PROSITE" id="PS50297">
    <property type="entry name" value="ANK_REP_REGION"/>
    <property type="match status" value="2"/>
</dbReference>
<feature type="compositionally biased region" description="Acidic residues" evidence="4">
    <location>
        <begin position="607"/>
        <end position="628"/>
    </location>
</feature>
<dbReference type="OrthoDB" id="539213at2759"/>
<keyword evidence="2 3" id="KW-0040">ANK repeat</keyword>
<feature type="compositionally biased region" description="Low complexity" evidence="4">
    <location>
        <begin position="1155"/>
        <end position="1166"/>
    </location>
</feature>
<feature type="region of interest" description="Disordered" evidence="4">
    <location>
        <begin position="1124"/>
        <end position="1182"/>
    </location>
</feature>
<feature type="region of interest" description="Disordered" evidence="4">
    <location>
        <begin position="1776"/>
        <end position="1797"/>
    </location>
</feature>
<dbReference type="Gene3D" id="1.25.40.20">
    <property type="entry name" value="Ankyrin repeat-containing domain"/>
    <property type="match status" value="4"/>
</dbReference>
<evidence type="ECO:0000256" key="3">
    <source>
        <dbReference type="PROSITE-ProRule" id="PRU00023"/>
    </source>
</evidence>
<feature type="region of interest" description="Disordered" evidence="4">
    <location>
        <begin position="601"/>
        <end position="656"/>
    </location>
</feature>
<dbReference type="SMART" id="SM00248">
    <property type="entry name" value="ANK"/>
    <property type="match status" value="11"/>
</dbReference>
<evidence type="ECO:0000313" key="5">
    <source>
        <dbReference type="EMBL" id="KDQ65163.1"/>
    </source>
</evidence>
<dbReference type="HOGENOM" id="CLU_003548_0_0_1"/>
<dbReference type="PANTHER" id="PTHR24198">
    <property type="entry name" value="ANKYRIN REPEAT AND PROTEIN KINASE DOMAIN-CONTAINING PROTEIN"/>
    <property type="match status" value="1"/>
</dbReference>
<keyword evidence="1" id="KW-0677">Repeat</keyword>